<keyword evidence="2" id="KW-1185">Reference proteome</keyword>
<dbReference type="RefSeq" id="WP_047317001.1">
    <property type="nucleotide sequence ID" value="NZ_LDPQ01000011.1"/>
</dbReference>
<gene>
    <name evidence="1" type="ORF">ABH38_03730</name>
</gene>
<evidence type="ECO:0000313" key="2">
    <source>
        <dbReference type="Proteomes" id="UP000036334"/>
    </source>
</evidence>
<proteinExistence type="predicted"/>
<sequence length="83" mass="9274">MAYVRTVKTSSGAMAVQVVWSSRRGSRKIEHLGSTHDETGVAVLRVATAQRLSRCRSLIVLDAAINGLRRWALRNRPAQERED</sequence>
<dbReference type="AlphaFoldDB" id="A0A0I9VIC5"/>
<name>A0A0I9VIC5_9MYCO</name>
<dbReference type="Proteomes" id="UP000036334">
    <property type="component" value="Unassembled WGS sequence"/>
</dbReference>
<protein>
    <recommendedName>
        <fullName evidence="3">Transposase</fullName>
    </recommendedName>
</protein>
<organism evidence="1 2">
    <name type="scientific">Mycobacterium haemophilum</name>
    <dbReference type="NCBI Taxonomy" id="29311"/>
    <lineage>
        <taxon>Bacteria</taxon>
        <taxon>Bacillati</taxon>
        <taxon>Actinomycetota</taxon>
        <taxon>Actinomycetes</taxon>
        <taxon>Mycobacteriales</taxon>
        <taxon>Mycobacteriaceae</taxon>
        <taxon>Mycobacterium</taxon>
    </lineage>
</organism>
<dbReference type="EMBL" id="LDPR01000002">
    <property type="protein sequence ID" value="KLO38506.1"/>
    <property type="molecule type" value="Genomic_DNA"/>
</dbReference>
<reference evidence="1 2" key="1">
    <citation type="submission" date="2015-05" db="EMBL/GenBank/DDBJ databases">
        <title>Genome sequence of Mycobacterium haemophilum.</title>
        <authorList>
            <person name="Greninger A.L."/>
            <person name="Cunningham G."/>
            <person name="Miller S."/>
        </authorList>
    </citation>
    <scope>NUCLEOTIDE SEQUENCE [LARGE SCALE GENOMIC DNA]</scope>
    <source>
        <strain evidence="2">UC1</strain>
    </source>
</reference>
<evidence type="ECO:0000313" key="1">
    <source>
        <dbReference type="EMBL" id="KLO38506.1"/>
    </source>
</evidence>
<accession>A0A0I9VIC5</accession>
<evidence type="ECO:0008006" key="3">
    <source>
        <dbReference type="Google" id="ProtNLM"/>
    </source>
</evidence>
<comment type="caution">
    <text evidence="1">The sequence shown here is derived from an EMBL/GenBank/DDBJ whole genome shotgun (WGS) entry which is preliminary data.</text>
</comment>
<dbReference type="PATRIC" id="fig|29311.19.peg.1720"/>
<dbReference type="OrthoDB" id="3722616at2"/>